<dbReference type="Proteomes" id="UP001187734">
    <property type="component" value="Unassembled WGS sequence"/>
</dbReference>
<feature type="coiled-coil region" evidence="1">
    <location>
        <begin position="418"/>
        <end position="445"/>
    </location>
</feature>
<organism evidence="3 4">
    <name type="scientific">Fusarium torulosum</name>
    <dbReference type="NCBI Taxonomy" id="33205"/>
    <lineage>
        <taxon>Eukaryota</taxon>
        <taxon>Fungi</taxon>
        <taxon>Dikarya</taxon>
        <taxon>Ascomycota</taxon>
        <taxon>Pezizomycotina</taxon>
        <taxon>Sordariomycetes</taxon>
        <taxon>Hypocreomycetidae</taxon>
        <taxon>Hypocreales</taxon>
        <taxon>Nectriaceae</taxon>
        <taxon>Fusarium</taxon>
    </lineage>
</organism>
<feature type="region of interest" description="Disordered" evidence="2">
    <location>
        <begin position="262"/>
        <end position="324"/>
    </location>
</feature>
<evidence type="ECO:0000313" key="3">
    <source>
        <dbReference type="EMBL" id="SPJ85827.1"/>
    </source>
</evidence>
<feature type="region of interest" description="Disordered" evidence="2">
    <location>
        <begin position="214"/>
        <end position="233"/>
    </location>
</feature>
<evidence type="ECO:0000313" key="4">
    <source>
        <dbReference type="Proteomes" id="UP001187734"/>
    </source>
</evidence>
<keyword evidence="1" id="KW-0175">Coiled coil</keyword>
<proteinExistence type="predicted"/>
<dbReference type="AlphaFoldDB" id="A0AAE8SN20"/>
<sequence length="528" mass="59258">MHSSVRRARRLQTVDNDELSDYKLGVASMADNIAPKRRGRPPKPRPYNKPSTSKFCGRQPGSRSRGRPRKNTQSLMSDQQIATRLKWVMRRSTMGKRVGDASRTVLQLSGQWPWDLTAGFPPKKWNIPILEGLRKLFYISHRQVATVDYGHNFQVVKNYLQDCATKRNARHPHLRKSDVIDACDYFLVDNYRSEAVQTTNGRTRIRRITTLLRSGEDNGEDHNGDDDYEDHSDGEIDIHEVSAEDEWEDWVDYDRYTEDDETAMGGMVATGKRSRSSSVLSRAPKRACTSDTDAAGNDTDGVVSPGASPSPTRESHSHSDSTRPQSLADLIPTLEALQLARQKELDTATRSLQDITASIQAKESSALQASAGNKIIDSLCSDVKRYETEREKILKGRKFVQEHHDDMAMGAEDIVKTMQQYATRLDECDQLIAQANADVLEEREQIAQKDFDLKAEERRLCVHHQKAIEEVTHCQTIGALMRLGSSGMTTLLLEVQKKDINLVGLAKAIMAKSAVTANKPHSPANGFR</sequence>
<protein>
    <submittedName>
        <fullName evidence="3">Uncharacterized protein</fullName>
    </submittedName>
</protein>
<evidence type="ECO:0000256" key="1">
    <source>
        <dbReference type="SAM" id="Coils"/>
    </source>
</evidence>
<gene>
    <name evidence="3" type="ORF">FTOL_11610</name>
</gene>
<comment type="caution">
    <text evidence="3">The sequence shown here is derived from an EMBL/GenBank/DDBJ whole genome shotgun (WGS) entry which is preliminary data.</text>
</comment>
<accession>A0AAE8SN20</accession>
<keyword evidence="4" id="KW-1185">Reference proteome</keyword>
<name>A0AAE8SN20_9HYPO</name>
<feature type="region of interest" description="Disordered" evidence="2">
    <location>
        <begin position="14"/>
        <end position="77"/>
    </location>
</feature>
<dbReference type="EMBL" id="ONZP01000501">
    <property type="protein sequence ID" value="SPJ85827.1"/>
    <property type="molecule type" value="Genomic_DNA"/>
</dbReference>
<evidence type="ECO:0000256" key="2">
    <source>
        <dbReference type="SAM" id="MobiDB-lite"/>
    </source>
</evidence>
<reference evidence="3" key="1">
    <citation type="submission" date="2018-03" db="EMBL/GenBank/DDBJ databases">
        <authorList>
            <person name="Guldener U."/>
        </authorList>
    </citation>
    <scope>NUCLEOTIDE SEQUENCE</scope>
</reference>